<dbReference type="Gene3D" id="3.40.630.30">
    <property type="match status" value="1"/>
</dbReference>
<accession>A0ABX1GKR5</accession>
<evidence type="ECO:0000256" key="2">
    <source>
        <dbReference type="ARBA" id="ARBA00023315"/>
    </source>
</evidence>
<dbReference type="Proteomes" id="UP000718451">
    <property type="component" value="Unassembled WGS sequence"/>
</dbReference>
<comment type="caution">
    <text evidence="5">The sequence shown here is derived from an EMBL/GenBank/DDBJ whole genome shotgun (WGS) entry which is preliminary data.</text>
</comment>
<keyword evidence="2" id="KW-0012">Acyltransferase</keyword>
<dbReference type="InterPro" id="IPR051531">
    <property type="entry name" value="N-acetyltransferase"/>
</dbReference>
<dbReference type="InterPro" id="IPR000182">
    <property type="entry name" value="GNAT_dom"/>
</dbReference>
<dbReference type="PROSITE" id="PS51186">
    <property type="entry name" value="GNAT"/>
    <property type="match status" value="1"/>
</dbReference>
<sequence>MGPMVEIRPLIKSDASRLAELANNKNIWDNLRDYIPYPYRIEDAHEFIKSKESERPTLTFGITHSSEFCGIIGLNANTDVHRLTAEMGYWVGEPFWKKGITTKAIALVSDYGFKKLGLERIYASVFDFNIPSMRVLEKNGFNKEGVLRNSVIKNGTIHDQHLYAKLKNE</sequence>
<evidence type="ECO:0000259" key="4">
    <source>
        <dbReference type="PROSITE" id="PS51186"/>
    </source>
</evidence>
<evidence type="ECO:0000313" key="6">
    <source>
        <dbReference type="Proteomes" id="UP000718451"/>
    </source>
</evidence>
<protein>
    <submittedName>
        <fullName evidence="5">GNAT family N-acetyltransferase</fullName>
    </submittedName>
</protein>
<keyword evidence="6" id="KW-1185">Reference proteome</keyword>
<dbReference type="PANTHER" id="PTHR43792">
    <property type="entry name" value="GNAT FAMILY, PUTATIVE (AFU_ORTHOLOGUE AFUA_3G00765)-RELATED-RELATED"/>
    <property type="match status" value="1"/>
</dbReference>
<feature type="domain" description="N-acetyltransferase" evidence="4">
    <location>
        <begin position="5"/>
        <end position="169"/>
    </location>
</feature>
<evidence type="ECO:0000256" key="3">
    <source>
        <dbReference type="ARBA" id="ARBA00038502"/>
    </source>
</evidence>
<dbReference type="Pfam" id="PF13302">
    <property type="entry name" value="Acetyltransf_3"/>
    <property type="match status" value="1"/>
</dbReference>
<organism evidence="5 6">
    <name type="scientific">Croceivirga thetidis</name>
    <dbReference type="NCBI Taxonomy" id="2721623"/>
    <lineage>
        <taxon>Bacteria</taxon>
        <taxon>Pseudomonadati</taxon>
        <taxon>Bacteroidota</taxon>
        <taxon>Flavobacteriia</taxon>
        <taxon>Flavobacteriales</taxon>
        <taxon>Flavobacteriaceae</taxon>
        <taxon>Croceivirga</taxon>
    </lineage>
</organism>
<gene>
    <name evidence="5" type="ORF">HCU67_00900</name>
</gene>
<proteinExistence type="inferred from homology"/>
<dbReference type="PANTHER" id="PTHR43792:SF8">
    <property type="entry name" value="[RIBOSOMAL PROTEIN US5]-ALANINE N-ACETYLTRANSFERASE"/>
    <property type="match status" value="1"/>
</dbReference>
<evidence type="ECO:0000256" key="1">
    <source>
        <dbReference type="ARBA" id="ARBA00022679"/>
    </source>
</evidence>
<dbReference type="SUPFAM" id="SSF55729">
    <property type="entry name" value="Acyl-CoA N-acyltransferases (Nat)"/>
    <property type="match status" value="1"/>
</dbReference>
<reference evidence="5 6" key="1">
    <citation type="submission" date="2020-04" db="EMBL/GenBank/DDBJ databases">
        <authorList>
            <person name="Yoon J."/>
        </authorList>
    </citation>
    <scope>NUCLEOTIDE SEQUENCE [LARGE SCALE GENOMIC DNA]</scope>
    <source>
        <strain evidence="5 6">DJ-13</strain>
    </source>
</reference>
<keyword evidence="1" id="KW-0808">Transferase</keyword>
<dbReference type="EMBL" id="JAAWWL010000001">
    <property type="protein sequence ID" value="NKI30485.1"/>
    <property type="molecule type" value="Genomic_DNA"/>
</dbReference>
<dbReference type="InterPro" id="IPR016181">
    <property type="entry name" value="Acyl_CoA_acyltransferase"/>
</dbReference>
<evidence type="ECO:0000313" key="5">
    <source>
        <dbReference type="EMBL" id="NKI30485.1"/>
    </source>
</evidence>
<comment type="similarity">
    <text evidence="3">Belongs to the acetyltransferase family. RimJ subfamily.</text>
</comment>
<name>A0ABX1GKR5_9FLAO</name>